<dbReference type="PANTHER" id="PTHR46066">
    <property type="entry name" value="CHITINASE DOMAIN-CONTAINING PROTEIN 1 FAMILY MEMBER"/>
    <property type="match status" value="1"/>
</dbReference>
<evidence type="ECO:0000259" key="4">
    <source>
        <dbReference type="PROSITE" id="PS51910"/>
    </source>
</evidence>
<dbReference type="PROSITE" id="PS51272">
    <property type="entry name" value="SLH"/>
    <property type="match status" value="2"/>
</dbReference>
<dbReference type="PROSITE" id="PS51910">
    <property type="entry name" value="GH18_2"/>
    <property type="match status" value="1"/>
</dbReference>
<evidence type="ECO:0000313" key="5">
    <source>
        <dbReference type="EMBL" id="MBC9786337.1"/>
    </source>
</evidence>
<evidence type="ECO:0000256" key="2">
    <source>
        <dbReference type="SAM" id="SignalP"/>
    </source>
</evidence>
<dbReference type="Gene3D" id="3.20.20.80">
    <property type="entry name" value="Glycosidases"/>
    <property type="match status" value="1"/>
</dbReference>
<dbReference type="InterPro" id="IPR011583">
    <property type="entry name" value="Chitinase_II/V-like_cat"/>
</dbReference>
<feature type="domain" description="SLH" evidence="3">
    <location>
        <begin position="162"/>
        <end position="225"/>
    </location>
</feature>
<evidence type="ECO:0000256" key="1">
    <source>
        <dbReference type="ARBA" id="ARBA00022737"/>
    </source>
</evidence>
<feature type="domain" description="SLH" evidence="3">
    <location>
        <begin position="29"/>
        <end position="92"/>
    </location>
</feature>
<dbReference type="SMART" id="SM00636">
    <property type="entry name" value="Glyco_18"/>
    <property type="match status" value="1"/>
</dbReference>
<dbReference type="InterPro" id="IPR001223">
    <property type="entry name" value="Glyco_hydro18_cat"/>
</dbReference>
<dbReference type="SUPFAM" id="SSF51445">
    <property type="entry name" value="(Trans)glycosidases"/>
    <property type="match status" value="1"/>
</dbReference>
<organism evidence="5 6">
    <name type="scientific">Heliobacterium chlorum</name>
    <dbReference type="NCBI Taxonomy" id="2698"/>
    <lineage>
        <taxon>Bacteria</taxon>
        <taxon>Bacillati</taxon>
        <taxon>Bacillota</taxon>
        <taxon>Clostridia</taxon>
        <taxon>Eubacteriales</taxon>
        <taxon>Heliobacteriaceae</taxon>
        <taxon>Heliobacterium</taxon>
    </lineage>
</organism>
<feature type="domain" description="GH18" evidence="4">
    <location>
        <begin position="239"/>
        <end position="569"/>
    </location>
</feature>
<keyword evidence="2" id="KW-0732">Signal</keyword>
<accession>A0ABR7T878</accession>
<keyword evidence="1" id="KW-0677">Repeat</keyword>
<dbReference type="InterPro" id="IPR029070">
    <property type="entry name" value="Chitinase_insertion_sf"/>
</dbReference>
<proteinExistence type="predicted"/>
<reference evidence="5 6" key="1">
    <citation type="submission" date="2020-07" db="EMBL/GenBank/DDBJ databases">
        <title>Draft whole-genome sequence of Heliobacterium chlorum DSM 3682, type strain.</title>
        <authorList>
            <person name="Kyndt J.A."/>
            <person name="Meyer T.E."/>
            <person name="Imhoff J.F."/>
        </authorList>
    </citation>
    <scope>NUCLEOTIDE SEQUENCE [LARGE SCALE GENOMIC DNA]</scope>
    <source>
        <strain evidence="5 6">DSM 3682</strain>
    </source>
</reference>
<name>A0ABR7T878_HELCL</name>
<dbReference type="Proteomes" id="UP000617402">
    <property type="component" value="Unassembled WGS sequence"/>
</dbReference>
<feature type="chain" id="PRO_5046147177" evidence="2">
    <location>
        <begin position="29"/>
        <end position="569"/>
    </location>
</feature>
<gene>
    <name evidence="5" type="ORF">H1S01_17910</name>
</gene>
<dbReference type="InterPro" id="IPR001119">
    <property type="entry name" value="SLH_dom"/>
</dbReference>
<evidence type="ECO:0000259" key="3">
    <source>
        <dbReference type="PROSITE" id="PS51272"/>
    </source>
</evidence>
<keyword evidence="6" id="KW-1185">Reference proteome</keyword>
<feature type="signal peptide" evidence="2">
    <location>
        <begin position="1"/>
        <end position="28"/>
    </location>
</feature>
<protein>
    <submittedName>
        <fullName evidence="5">S-layer homology domain-containing protein</fullName>
    </submittedName>
</protein>
<dbReference type="EMBL" id="JACVHF010000033">
    <property type="protein sequence ID" value="MBC9786337.1"/>
    <property type="molecule type" value="Genomic_DNA"/>
</dbReference>
<dbReference type="Pfam" id="PF00395">
    <property type="entry name" value="SLH"/>
    <property type="match status" value="2"/>
</dbReference>
<dbReference type="InterPro" id="IPR017853">
    <property type="entry name" value="GH"/>
</dbReference>
<dbReference type="RefSeq" id="WP_188041758.1">
    <property type="nucleotide sequence ID" value="NZ_JACVHF010000033.1"/>
</dbReference>
<comment type="caution">
    <text evidence="5">The sequence shown here is derived from an EMBL/GenBank/DDBJ whole genome shotgun (WGS) entry which is preliminary data.</text>
</comment>
<evidence type="ECO:0000313" key="6">
    <source>
        <dbReference type="Proteomes" id="UP000617402"/>
    </source>
</evidence>
<dbReference type="PANTHER" id="PTHR46066:SF2">
    <property type="entry name" value="CHITINASE DOMAIN-CONTAINING PROTEIN 1"/>
    <property type="match status" value="1"/>
</dbReference>
<dbReference type="Gene3D" id="3.10.50.10">
    <property type="match status" value="1"/>
</dbReference>
<sequence length="569" mass="64000">MKLLRAKWLSFGLIVLLFVAMLPLTAFAQTRFVDADEIPSWASPSVQDLVDSKMLSGYADGRFAPSDLVTYEQVITGIFNVLWVQDQAAGLSQSMAALPNVSPWAQGYVQLAKQRDIMKSPNNNSPIPAPNDYTQPANRAWVAAFLAMTLGYDQWQWDLNNRIPFTDLESIPVDLRMMVNTAVDLGLASGMGDNKFEPNVPITRAQYAVILENAKKLAETSTSLRSAYPAAPPKETLNPVRMAFFQRGQGQDASEINGRVIEALKNQHTYVQYLNMMSYGMKSDGDVFNGDKTFGDSFFDDVEKLAHEKGMKTLVVLNNYDIWRNCFDAQYAHSVLTSSEKQEKVIQWLVEEIEQNGDSGVNIDFEDLYPADRDLLTQFVAKVNGEMKKNGWTTVVSVMCKTNDTYDYRYYDYENLAKNADYIFVMSYDIYNPRGTPQQPGPNYNIPFVEKTLKFAVLSVPPQKLLLGVGSHSWIWNDSERTQMPAWKAEQMVAAQQAAGYKDPAYNASYATYKSASGGTAKVYYQDQQTYQTEFELVKKYGLGGYGLFPLGWETGSLWTALRNVYPGQ</sequence>
<dbReference type="Pfam" id="PF00704">
    <property type="entry name" value="Glyco_hydro_18"/>
    <property type="match status" value="1"/>
</dbReference>